<reference evidence="2" key="1">
    <citation type="submission" date="2021-04" db="EMBL/GenBank/DDBJ databases">
        <title>Isolation of p-tert-butylphenol degrading bacteria Sphingobium phenoxybenzoativorans Tas13 from active sludge.</title>
        <authorList>
            <person name="Li Y."/>
        </authorList>
    </citation>
    <scope>NUCLEOTIDE SEQUENCE</scope>
    <source>
        <strain evidence="2">Tas13</strain>
    </source>
</reference>
<evidence type="ECO:0000259" key="1">
    <source>
        <dbReference type="Pfam" id="PF10074"/>
    </source>
</evidence>
<dbReference type="Pfam" id="PF10074">
    <property type="entry name" value="RovC_DNA-bd"/>
    <property type="match status" value="1"/>
</dbReference>
<feature type="domain" description="T6SS Transcription factor RovC-like DNA binding" evidence="1">
    <location>
        <begin position="67"/>
        <end position="164"/>
    </location>
</feature>
<dbReference type="AlphaFoldDB" id="A0A975Q0Z9"/>
<gene>
    <name evidence="2" type="ORF">KFK14_19390</name>
</gene>
<evidence type="ECO:0000313" key="3">
    <source>
        <dbReference type="Proteomes" id="UP000681425"/>
    </source>
</evidence>
<dbReference type="RefSeq" id="WP_212608831.1">
    <property type="nucleotide sequence ID" value="NZ_CP073910.1"/>
</dbReference>
<keyword evidence="3" id="KW-1185">Reference proteome</keyword>
<organism evidence="2 3">
    <name type="scientific">Sphingobium phenoxybenzoativorans</name>
    <dbReference type="NCBI Taxonomy" id="1592790"/>
    <lineage>
        <taxon>Bacteria</taxon>
        <taxon>Pseudomonadati</taxon>
        <taxon>Pseudomonadota</taxon>
        <taxon>Alphaproteobacteria</taxon>
        <taxon>Sphingomonadales</taxon>
        <taxon>Sphingomonadaceae</taxon>
        <taxon>Sphingobium</taxon>
    </lineage>
</organism>
<accession>A0A975Q0Z9</accession>
<sequence>MAPAPGPDSVDLSVLAPWLSLVRSAAGKEHALLSDGARHIRIDVEQGSFAQAGPVTIRYHIAGFATARARLAPLRRFLDLVRRGRFSRSLYPPDPRLQRHAALLRVHDAISIGATQREIGAALFGAARIEKEWDGASDSLRLRVRRLARDARAMARGGYRLLLRRSGHYRD</sequence>
<name>A0A975Q0Z9_9SPHN</name>
<dbReference type="EMBL" id="CP073910">
    <property type="protein sequence ID" value="QUT05141.1"/>
    <property type="molecule type" value="Genomic_DNA"/>
</dbReference>
<evidence type="ECO:0000313" key="2">
    <source>
        <dbReference type="EMBL" id="QUT05141.1"/>
    </source>
</evidence>
<protein>
    <submittedName>
        <fullName evidence="2">DUF2285 domain-containing protein</fullName>
    </submittedName>
</protein>
<dbReference type="InterPro" id="IPR018754">
    <property type="entry name" value="RovC-like_DNA-bd"/>
</dbReference>
<proteinExistence type="predicted"/>
<dbReference type="Proteomes" id="UP000681425">
    <property type="component" value="Chromosome"/>
</dbReference>
<dbReference type="KEGG" id="spph:KFK14_19390"/>